<gene>
    <name evidence="1" type="ORF">BDV96DRAFT_694665</name>
</gene>
<evidence type="ECO:0000313" key="1">
    <source>
        <dbReference type="EMBL" id="KAF2105704.1"/>
    </source>
</evidence>
<accession>A0A6A5YG68</accession>
<keyword evidence="2" id="KW-1185">Reference proteome</keyword>
<organism evidence="1 2">
    <name type="scientific">Lophiotrema nucula</name>
    <dbReference type="NCBI Taxonomy" id="690887"/>
    <lineage>
        <taxon>Eukaryota</taxon>
        <taxon>Fungi</taxon>
        <taxon>Dikarya</taxon>
        <taxon>Ascomycota</taxon>
        <taxon>Pezizomycotina</taxon>
        <taxon>Dothideomycetes</taxon>
        <taxon>Pleosporomycetidae</taxon>
        <taxon>Pleosporales</taxon>
        <taxon>Lophiotremataceae</taxon>
        <taxon>Lophiotrema</taxon>
    </lineage>
</organism>
<protein>
    <submittedName>
        <fullName evidence="1">Uncharacterized protein</fullName>
    </submittedName>
</protein>
<proteinExistence type="predicted"/>
<dbReference type="Proteomes" id="UP000799770">
    <property type="component" value="Unassembled WGS sequence"/>
</dbReference>
<name>A0A6A5YG68_9PLEO</name>
<reference evidence="1" key="1">
    <citation type="journal article" date="2020" name="Stud. Mycol.">
        <title>101 Dothideomycetes genomes: a test case for predicting lifestyles and emergence of pathogens.</title>
        <authorList>
            <person name="Haridas S."/>
            <person name="Albert R."/>
            <person name="Binder M."/>
            <person name="Bloem J."/>
            <person name="Labutti K."/>
            <person name="Salamov A."/>
            <person name="Andreopoulos B."/>
            <person name="Baker S."/>
            <person name="Barry K."/>
            <person name="Bills G."/>
            <person name="Bluhm B."/>
            <person name="Cannon C."/>
            <person name="Castanera R."/>
            <person name="Culley D."/>
            <person name="Daum C."/>
            <person name="Ezra D."/>
            <person name="Gonzalez J."/>
            <person name="Henrissat B."/>
            <person name="Kuo A."/>
            <person name="Liang C."/>
            <person name="Lipzen A."/>
            <person name="Lutzoni F."/>
            <person name="Magnuson J."/>
            <person name="Mondo S."/>
            <person name="Nolan M."/>
            <person name="Ohm R."/>
            <person name="Pangilinan J."/>
            <person name="Park H.-J."/>
            <person name="Ramirez L."/>
            <person name="Alfaro M."/>
            <person name="Sun H."/>
            <person name="Tritt A."/>
            <person name="Yoshinaga Y."/>
            <person name="Zwiers L.-H."/>
            <person name="Turgeon B."/>
            <person name="Goodwin S."/>
            <person name="Spatafora J."/>
            <person name="Crous P."/>
            <person name="Grigoriev I."/>
        </authorList>
    </citation>
    <scope>NUCLEOTIDE SEQUENCE</scope>
    <source>
        <strain evidence="1">CBS 627.86</strain>
    </source>
</reference>
<evidence type="ECO:0000313" key="2">
    <source>
        <dbReference type="Proteomes" id="UP000799770"/>
    </source>
</evidence>
<dbReference type="AlphaFoldDB" id="A0A6A5YG68"/>
<dbReference type="EMBL" id="ML977373">
    <property type="protein sequence ID" value="KAF2105704.1"/>
    <property type="molecule type" value="Genomic_DNA"/>
</dbReference>
<sequence length="211" mass="23313">MLESFGYVSATIHETEKTRVPELDHSKTRDGKHVRLMTTSNYCGEPSLMGSPELVSLDSHSNFMDPVLDNFGLLAGYQAFTSPPVCKSHKVGGNGSNANAQRGLMNHGRNSWLSCAPESMISVMRHDFAYLHCLNNLPWDLEQSAKSLAVRTTLYADSLVTVANAYAMELPQWFVGWELNMFEIEELAGVARCLEEVEEGLLVEGADEDAP</sequence>